<dbReference type="Proteomes" id="UP000244089">
    <property type="component" value="Unassembled WGS sequence"/>
</dbReference>
<dbReference type="InterPro" id="IPR006153">
    <property type="entry name" value="Cation/H_exchanger_TM"/>
</dbReference>
<dbReference type="GO" id="GO:0016020">
    <property type="term" value="C:membrane"/>
    <property type="evidence" value="ECO:0007669"/>
    <property type="project" value="UniProtKB-SubCell"/>
</dbReference>
<organism evidence="7 8">
    <name type="scientific">Halanaerobium saccharolyticum</name>
    <dbReference type="NCBI Taxonomy" id="43595"/>
    <lineage>
        <taxon>Bacteria</taxon>
        <taxon>Bacillati</taxon>
        <taxon>Bacillota</taxon>
        <taxon>Clostridia</taxon>
        <taxon>Halanaerobiales</taxon>
        <taxon>Halanaerobiaceae</taxon>
        <taxon>Halanaerobium</taxon>
    </lineage>
</organism>
<feature type="transmembrane region" description="Helical" evidence="5">
    <location>
        <begin position="120"/>
        <end position="140"/>
    </location>
</feature>
<evidence type="ECO:0000256" key="3">
    <source>
        <dbReference type="ARBA" id="ARBA00022989"/>
    </source>
</evidence>
<dbReference type="EMBL" id="QAXS01000001">
    <property type="protein sequence ID" value="PTW03506.1"/>
    <property type="molecule type" value="Genomic_DNA"/>
</dbReference>
<feature type="transmembrane region" description="Helical" evidence="5">
    <location>
        <begin position="213"/>
        <end position="239"/>
    </location>
</feature>
<feature type="transmembrane region" description="Helical" evidence="5">
    <location>
        <begin position="327"/>
        <end position="351"/>
    </location>
</feature>
<comment type="subcellular location">
    <subcellularLocation>
        <location evidence="1">Membrane</location>
        <topology evidence="1">Multi-pass membrane protein</topology>
    </subcellularLocation>
</comment>
<evidence type="ECO:0000313" key="8">
    <source>
        <dbReference type="Proteomes" id="UP000244089"/>
    </source>
</evidence>
<dbReference type="Pfam" id="PF00999">
    <property type="entry name" value="Na_H_Exchanger"/>
    <property type="match status" value="1"/>
</dbReference>
<dbReference type="GO" id="GO:0015297">
    <property type="term" value="F:antiporter activity"/>
    <property type="evidence" value="ECO:0007669"/>
    <property type="project" value="InterPro"/>
</dbReference>
<evidence type="ECO:0000259" key="6">
    <source>
        <dbReference type="Pfam" id="PF00999"/>
    </source>
</evidence>
<dbReference type="AlphaFoldDB" id="A0A2T5RT57"/>
<keyword evidence="4 5" id="KW-0472">Membrane</keyword>
<dbReference type="OrthoDB" id="9778229at2"/>
<evidence type="ECO:0000256" key="2">
    <source>
        <dbReference type="ARBA" id="ARBA00022692"/>
    </source>
</evidence>
<feature type="transmembrane region" description="Helical" evidence="5">
    <location>
        <begin position="52"/>
        <end position="71"/>
    </location>
</feature>
<gene>
    <name evidence="7" type="ORF">C8C76_101147</name>
</gene>
<feature type="transmembrane region" description="Helical" evidence="5">
    <location>
        <begin position="363"/>
        <end position="382"/>
    </location>
</feature>
<dbReference type="PANTHER" id="PTHR43021:SF2">
    <property type="entry name" value="CATION_H+ EXCHANGER DOMAIN-CONTAINING PROTEIN"/>
    <property type="match status" value="1"/>
</dbReference>
<protein>
    <submittedName>
        <fullName evidence="7">Transporter (CPA2 family)</fullName>
    </submittedName>
</protein>
<dbReference type="RefSeq" id="WP_108137687.1">
    <property type="nucleotide sequence ID" value="NZ_QAXS01000001.1"/>
</dbReference>
<dbReference type="PANTHER" id="PTHR43021">
    <property type="entry name" value="NA(+)/H(+) ANTIPORTER-RELATED"/>
    <property type="match status" value="1"/>
</dbReference>
<proteinExistence type="predicted"/>
<evidence type="ECO:0000256" key="5">
    <source>
        <dbReference type="SAM" id="Phobius"/>
    </source>
</evidence>
<feature type="transmembrane region" description="Helical" evidence="5">
    <location>
        <begin position="146"/>
        <end position="168"/>
    </location>
</feature>
<feature type="domain" description="Cation/H+ exchanger transmembrane" evidence="6">
    <location>
        <begin position="36"/>
        <end position="414"/>
    </location>
</feature>
<reference evidence="7 8" key="1">
    <citation type="submission" date="2018-04" db="EMBL/GenBank/DDBJ databases">
        <title>Subsurface microbial communities from deep shales in Ohio and West Virginia, USA.</title>
        <authorList>
            <person name="Wrighton K."/>
        </authorList>
    </citation>
    <scope>NUCLEOTIDE SEQUENCE [LARGE SCALE GENOMIC DNA]</scope>
    <source>
        <strain evidence="7 8">WC1</strain>
    </source>
</reference>
<evidence type="ECO:0000313" key="7">
    <source>
        <dbReference type="EMBL" id="PTW03506.1"/>
    </source>
</evidence>
<feature type="transmembrane region" description="Helical" evidence="5">
    <location>
        <begin position="260"/>
        <end position="284"/>
    </location>
</feature>
<comment type="caution">
    <text evidence="7">The sequence shown here is derived from an EMBL/GenBank/DDBJ whole genome shotgun (WGS) entry which is preliminary data.</text>
</comment>
<evidence type="ECO:0000256" key="4">
    <source>
        <dbReference type="ARBA" id="ARBA00023136"/>
    </source>
</evidence>
<name>A0A2T5RT57_9FIRM</name>
<feature type="transmembrane region" description="Helical" evidence="5">
    <location>
        <begin position="28"/>
        <end position="45"/>
    </location>
</feature>
<keyword evidence="3 5" id="KW-1133">Transmembrane helix</keyword>
<evidence type="ECO:0000256" key="1">
    <source>
        <dbReference type="ARBA" id="ARBA00004141"/>
    </source>
</evidence>
<keyword evidence="2 5" id="KW-0812">Transmembrane</keyword>
<accession>A0A2T5RT57</accession>
<dbReference type="InterPro" id="IPR038770">
    <property type="entry name" value="Na+/solute_symporter_sf"/>
</dbReference>
<feature type="transmembrane region" description="Helical" evidence="5">
    <location>
        <begin position="91"/>
        <end position="108"/>
    </location>
</feature>
<sequence length="427" mass="46445">MENSFESAFELHNLQEWFHVYDLQTKEIYLLAFFLVLAMLAIIVSKKYNLPIVVGYVLFGIVISPDILNLIPFLESEFHSWYEFLIIKLDYITQIALAFIVFTIGSELSLRTFRRLGKSIYLITILEALGGAVISALAVYLVGAPIYMALLLGAIAAASAPASTIMVLKEYNAEGPLSSTLMAVVGLDNTLALILFALISPVAMMFIGTGEALSFQLLLTPVVEISAAILIGLVIGYLTQHYISMVDDKTKKVVAMLTSVVLSSALSLVFGLSSLIANLALGFAIRNFAEKNLEISEYLDTLTIPLYAMFFIFAGAEIRFSQMGSTVFLITALVFLISRIIGKYGGAILAGRFSDAAPVVKKYIGLGLFPQGGVAIALAFSVQKQFTQIPDASLMIFNMVILTAALTEIFGPLFTKEAVIRSGEAEE</sequence>
<dbReference type="GO" id="GO:1902600">
    <property type="term" value="P:proton transmembrane transport"/>
    <property type="evidence" value="ECO:0007669"/>
    <property type="project" value="InterPro"/>
</dbReference>
<feature type="transmembrane region" description="Helical" evidence="5">
    <location>
        <begin position="394"/>
        <end position="414"/>
    </location>
</feature>
<feature type="transmembrane region" description="Helical" evidence="5">
    <location>
        <begin position="180"/>
        <end position="207"/>
    </location>
</feature>
<dbReference type="Gene3D" id="1.20.1530.20">
    <property type="match status" value="1"/>
</dbReference>